<gene>
    <name evidence="2" type="ORF">DNK34_13270</name>
</gene>
<name>A0ABY1Z7W3_9GAMM</name>
<organism evidence="2 3">
    <name type="scientific">Phytopseudomonas dryadis</name>
    <dbReference type="NCBI Taxonomy" id="2487520"/>
    <lineage>
        <taxon>Bacteria</taxon>
        <taxon>Pseudomonadati</taxon>
        <taxon>Pseudomonadota</taxon>
        <taxon>Gammaproteobacteria</taxon>
        <taxon>Pseudomonadales</taxon>
        <taxon>Pseudomonadaceae</taxon>
        <taxon>Phytopseudomonas</taxon>
    </lineage>
</organism>
<evidence type="ECO:0000313" key="2">
    <source>
        <dbReference type="EMBL" id="TBV05021.1"/>
    </source>
</evidence>
<reference evidence="2 3" key="1">
    <citation type="submission" date="2018-06" db="EMBL/GenBank/DDBJ databases">
        <title>Three novel Pseudomonas species isolated from symptomatic oak.</title>
        <authorList>
            <person name="Bueno-Gonzalez V."/>
            <person name="Brady C."/>
        </authorList>
    </citation>
    <scope>NUCLEOTIDE SEQUENCE [LARGE SCALE GENOMIC DNA]</scope>
    <source>
        <strain evidence="2 3">P26B</strain>
    </source>
</reference>
<dbReference type="EMBL" id="QJUM01000014">
    <property type="protein sequence ID" value="TBV05021.1"/>
    <property type="molecule type" value="Genomic_DNA"/>
</dbReference>
<feature type="transmembrane region" description="Helical" evidence="1">
    <location>
        <begin position="43"/>
        <end position="65"/>
    </location>
</feature>
<keyword evidence="3" id="KW-1185">Reference proteome</keyword>
<keyword evidence="1" id="KW-0812">Transmembrane</keyword>
<proteinExistence type="predicted"/>
<comment type="caution">
    <text evidence="2">The sequence shown here is derived from an EMBL/GenBank/DDBJ whole genome shotgun (WGS) entry which is preliminary data.</text>
</comment>
<sequence>MAATDMLVSSVGADVTARGALSGAMGCSIEWMSGAAVGKSPVVAVRGGVAGVCVHAAILGVLAVFGRKKQNPRSGGRPGVSRNCLVATLGC</sequence>
<protein>
    <submittedName>
        <fullName evidence="2">Uncharacterized protein</fullName>
    </submittedName>
</protein>
<evidence type="ECO:0000313" key="3">
    <source>
        <dbReference type="Proteomes" id="UP000291334"/>
    </source>
</evidence>
<accession>A0ABY1Z7W3</accession>
<keyword evidence="1" id="KW-1133">Transmembrane helix</keyword>
<evidence type="ECO:0000256" key="1">
    <source>
        <dbReference type="SAM" id="Phobius"/>
    </source>
</evidence>
<dbReference type="Proteomes" id="UP000291334">
    <property type="component" value="Unassembled WGS sequence"/>
</dbReference>
<keyword evidence="1" id="KW-0472">Membrane</keyword>